<organism evidence="16 17">
    <name type="scientific">Strongyloides stercoralis</name>
    <name type="common">Threadworm</name>
    <dbReference type="NCBI Taxonomy" id="6248"/>
    <lineage>
        <taxon>Eukaryota</taxon>
        <taxon>Metazoa</taxon>
        <taxon>Ecdysozoa</taxon>
        <taxon>Nematoda</taxon>
        <taxon>Chromadorea</taxon>
        <taxon>Rhabditida</taxon>
        <taxon>Tylenchina</taxon>
        <taxon>Panagrolaimomorpha</taxon>
        <taxon>Strongyloidoidea</taxon>
        <taxon>Strongyloididae</taxon>
        <taxon>Strongyloides</taxon>
    </lineage>
</organism>
<dbReference type="FunFam" id="2.60.40.10:FF:001436">
    <property type="entry name" value="Muscle M-line assembly protein unc-89"/>
    <property type="match status" value="1"/>
</dbReference>
<feature type="domain" description="Ig-like" evidence="14">
    <location>
        <begin position="5562"/>
        <end position="5650"/>
    </location>
</feature>
<dbReference type="InterPro" id="IPR013106">
    <property type="entry name" value="Ig_V-set"/>
</dbReference>
<feature type="domain" description="Ig-like" evidence="14">
    <location>
        <begin position="3520"/>
        <end position="3612"/>
    </location>
</feature>
<feature type="domain" description="Ig-like" evidence="14">
    <location>
        <begin position="4427"/>
        <end position="4512"/>
    </location>
</feature>
<evidence type="ECO:0000256" key="2">
    <source>
        <dbReference type="ARBA" id="ARBA00006692"/>
    </source>
</evidence>
<dbReference type="GO" id="GO:0045989">
    <property type="term" value="P:positive regulation of striated muscle contraction"/>
    <property type="evidence" value="ECO:0007669"/>
    <property type="project" value="UniProtKB-ARBA"/>
</dbReference>
<dbReference type="SUPFAM" id="SSF50729">
    <property type="entry name" value="PH domain-like"/>
    <property type="match status" value="1"/>
</dbReference>
<feature type="domain" description="Ig-like" evidence="14">
    <location>
        <begin position="2358"/>
        <end position="2450"/>
    </location>
</feature>
<feature type="domain" description="Ig-like" evidence="14">
    <location>
        <begin position="5014"/>
        <end position="5104"/>
    </location>
</feature>
<feature type="domain" description="Ig-like" evidence="14">
    <location>
        <begin position="2969"/>
        <end position="3053"/>
    </location>
</feature>
<dbReference type="Pfam" id="PF22697">
    <property type="entry name" value="SOS1_NGEF_PH"/>
    <property type="match status" value="1"/>
</dbReference>
<feature type="domain" description="Ig-like" evidence="14">
    <location>
        <begin position="4068"/>
        <end position="4151"/>
    </location>
</feature>
<feature type="domain" description="Ig-like" evidence="14">
    <location>
        <begin position="4613"/>
        <end position="4701"/>
    </location>
</feature>
<dbReference type="InterPro" id="IPR036028">
    <property type="entry name" value="SH3-like_dom_sf"/>
</dbReference>
<feature type="domain" description="Ig-like" evidence="14">
    <location>
        <begin position="4517"/>
        <end position="4604"/>
    </location>
</feature>
<dbReference type="GO" id="GO:0060298">
    <property type="term" value="P:positive regulation of sarcomere organization"/>
    <property type="evidence" value="ECO:0007669"/>
    <property type="project" value="UniProtKB-ARBA"/>
</dbReference>
<evidence type="ECO:0000259" key="12">
    <source>
        <dbReference type="PROSITE" id="PS50002"/>
    </source>
</evidence>
<feature type="domain" description="Ig-like" evidence="14">
    <location>
        <begin position="1737"/>
        <end position="1830"/>
    </location>
</feature>
<dbReference type="GO" id="GO:0045214">
    <property type="term" value="P:sarcomere organization"/>
    <property type="evidence" value="ECO:0007669"/>
    <property type="project" value="UniProtKB-ARBA"/>
</dbReference>
<feature type="domain" description="Ig-like" evidence="14">
    <location>
        <begin position="1836"/>
        <end position="1924"/>
    </location>
</feature>
<feature type="domain" description="Ig-like" evidence="14">
    <location>
        <begin position="2127"/>
        <end position="2216"/>
    </location>
</feature>
<protein>
    <submittedName>
        <fullName evidence="17">Uncharacterized protein</fullName>
    </submittedName>
</protein>
<feature type="domain" description="Ig-like" evidence="14">
    <location>
        <begin position="3708"/>
        <end position="3791"/>
    </location>
</feature>
<dbReference type="FunFam" id="2.60.40.10:FF:000147">
    <property type="entry name" value="Myosin light chain kinase"/>
    <property type="match status" value="1"/>
</dbReference>
<feature type="domain" description="Ig-like" evidence="14">
    <location>
        <begin position="4248"/>
        <end position="4331"/>
    </location>
</feature>
<evidence type="ECO:0000256" key="9">
    <source>
        <dbReference type="ARBA" id="ARBA00023319"/>
    </source>
</evidence>
<feature type="domain" description="Fibronectin type-III" evidence="15">
    <location>
        <begin position="6024"/>
        <end position="6120"/>
    </location>
</feature>
<evidence type="ECO:0000256" key="8">
    <source>
        <dbReference type="ARBA" id="ARBA00023157"/>
    </source>
</evidence>
<feature type="domain" description="Ig-like" evidence="14">
    <location>
        <begin position="948"/>
        <end position="1035"/>
    </location>
</feature>
<feature type="domain" description="Ig-like" evidence="14">
    <location>
        <begin position="5785"/>
        <end position="5877"/>
    </location>
</feature>
<dbReference type="SMART" id="SM00409">
    <property type="entry name" value="IG"/>
    <property type="match status" value="53"/>
</dbReference>
<dbReference type="Pfam" id="PF07679">
    <property type="entry name" value="I-set"/>
    <property type="match status" value="51"/>
</dbReference>
<dbReference type="GO" id="GO:0031430">
    <property type="term" value="C:M band"/>
    <property type="evidence" value="ECO:0007669"/>
    <property type="project" value="UniProtKB-ARBA"/>
</dbReference>
<feature type="domain" description="Ig-like" evidence="14">
    <location>
        <begin position="649"/>
        <end position="738"/>
    </location>
</feature>
<evidence type="ECO:0000256" key="5">
    <source>
        <dbReference type="ARBA" id="ARBA00022737"/>
    </source>
</evidence>
<feature type="region of interest" description="Disordered" evidence="11">
    <location>
        <begin position="491"/>
        <end position="525"/>
    </location>
</feature>
<feature type="region of interest" description="Disordered" evidence="11">
    <location>
        <begin position="1719"/>
        <end position="1741"/>
    </location>
</feature>
<feature type="domain" description="Ig-like" evidence="14">
    <location>
        <begin position="6252"/>
        <end position="6341"/>
    </location>
</feature>
<dbReference type="InterPro" id="IPR007110">
    <property type="entry name" value="Ig-like_dom"/>
</dbReference>
<keyword evidence="6" id="KW-0547">Nucleotide-binding</keyword>
<keyword evidence="3 10" id="KW-0728">SH3 domain</keyword>
<feature type="domain" description="Ig-like" evidence="14">
    <location>
        <begin position="2651"/>
        <end position="2741"/>
    </location>
</feature>
<comment type="similarity">
    <text evidence="2">Belongs to the protein kinase superfamily. CAMK Ser/Thr protein kinase family.</text>
</comment>
<dbReference type="SMART" id="SM00406">
    <property type="entry name" value="IGv"/>
    <property type="match status" value="9"/>
</dbReference>
<feature type="domain" description="Ig-like" evidence="14">
    <location>
        <begin position="575"/>
        <end position="639"/>
    </location>
</feature>
<dbReference type="WBParaSite" id="TCONS_00004168.p1">
    <property type="protein sequence ID" value="TCONS_00004168.p1"/>
    <property type="gene ID" value="XLOC_001259"/>
</dbReference>
<evidence type="ECO:0000256" key="11">
    <source>
        <dbReference type="SAM" id="MobiDB-lite"/>
    </source>
</evidence>
<dbReference type="InterPro" id="IPR035899">
    <property type="entry name" value="DBL_dom_sf"/>
</dbReference>
<dbReference type="SMART" id="SM00408">
    <property type="entry name" value="IGc2"/>
    <property type="match status" value="35"/>
</dbReference>
<dbReference type="InterPro" id="IPR055251">
    <property type="entry name" value="SOS1_NGEF_PH"/>
</dbReference>
<feature type="domain" description="Ig-like" evidence="14">
    <location>
        <begin position="5444"/>
        <end position="5538"/>
    </location>
</feature>
<keyword evidence="7" id="KW-0067">ATP-binding</keyword>
<evidence type="ECO:0000256" key="4">
    <source>
        <dbReference type="ARBA" id="ARBA00022490"/>
    </source>
</evidence>
<evidence type="ECO:0000256" key="7">
    <source>
        <dbReference type="ARBA" id="ARBA00022840"/>
    </source>
</evidence>
<reference evidence="17" key="1">
    <citation type="submission" date="2024-02" db="UniProtKB">
        <authorList>
            <consortium name="WormBaseParasite"/>
        </authorList>
    </citation>
    <scope>IDENTIFICATION</scope>
</reference>
<dbReference type="SMART" id="SM00060">
    <property type="entry name" value="FN3"/>
    <property type="match status" value="2"/>
</dbReference>
<evidence type="ECO:0000313" key="17">
    <source>
        <dbReference type="WBParaSite" id="TCONS_00004168.p1"/>
    </source>
</evidence>
<dbReference type="SUPFAM" id="SSF48065">
    <property type="entry name" value="DBL homology domain (DH-domain)"/>
    <property type="match status" value="1"/>
</dbReference>
<keyword evidence="16" id="KW-1185">Reference proteome</keyword>
<feature type="domain" description="DH" evidence="13">
    <location>
        <begin position="154"/>
        <end position="332"/>
    </location>
</feature>
<dbReference type="PROSITE" id="PS50835">
    <property type="entry name" value="IG_LIKE"/>
    <property type="match status" value="40"/>
</dbReference>
<dbReference type="FunFam" id="2.60.40.10:FF:000345">
    <property type="entry name" value="Muscle M-line assembly protein unc-89"/>
    <property type="match status" value="7"/>
</dbReference>
<feature type="domain" description="Ig-like" evidence="14">
    <location>
        <begin position="3076"/>
        <end position="3165"/>
    </location>
</feature>
<dbReference type="InterPro" id="IPR011993">
    <property type="entry name" value="PH-like_dom_sf"/>
</dbReference>
<dbReference type="PROSITE" id="PS50010">
    <property type="entry name" value="DH_2"/>
    <property type="match status" value="1"/>
</dbReference>
<feature type="domain" description="Ig-like" evidence="14">
    <location>
        <begin position="6154"/>
        <end position="6249"/>
    </location>
</feature>
<dbReference type="InterPro" id="IPR013098">
    <property type="entry name" value="Ig_I-set"/>
</dbReference>
<evidence type="ECO:0000256" key="10">
    <source>
        <dbReference type="PROSITE-ProRule" id="PRU00192"/>
    </source>
</evidence>
<evidence type="ECO:0000259" key="15">
    <source>
        <dbReference type="PROSITE" id="PS50853"/>
    </source>
</evidence>
<dbReference type="PANTHER" id="PTHR47633:SF4">
    <property type="entry name" value="MYOPALLADIN ISOFORM X1"/>
    <property type="match status" value="1"/>
</dbReference>
<evidence type="ECO:0000259" key="14">
    <source>
        <dbReference type="PROSITE" id="PS50835"/>
    </source>
</evidence>
<dbReference type="SMART" id="SM00326">
    <property type="entry name" value="SH3"/>
    <property type="match status" value="1"/>
</dbReference>
<feature type="domain" description="Ig-like" evidence="14">
    <location>
        <begin position="4705"/>
        <end position="4795"/>
    </location>
</feature>
<feature type="domain" description="Ig-like" evidence="14">
    <location>
        <begin position="2755"/>
        <end position="2839"/>
    </location>
</feature>
<dbReference type="FunFam" id="2.60.40.10:FF:000344">
    <property type="entry name" value="Muscle M-line assembly protein unc-89"/>
    <property type="match status" value="2"/>
</dbReference>
<dbReference type="GO" id="GO:0007525">
    <property type="term" value="P:somatic muscle development"/>
    <property type="evidence" value="ECO:0007669"/>
    <property type="project" value="UniProtKB-ARBA"/>
</dbReference>
<comment type="subcellular location">
    <subcellularLocation>
        <location evidence="1">Cytoplasm</location>
        <location evidence="1">Myofibril</location>
        <location evidence="1">Sarcomere</location>
        <location evidence="1">A band</location>
    </subcellularLocation>
</comment>
<feature type="region of interest" description="Disordered" evidence="11">
    <location>
        <begin position="2321"/>
        <end position="2346"/>
    </location>
</feature>
<feature type="domain" description="Ig-like" evidence="14">
    <location>
        <begin position="4808"/>
        <end position="4897"/>
    </location>
</feature>
<feature type="domain" description="Ig-like" evidence="14">
    <location>
        <begin position="5896"/>
        <end position="5985"/>
    </location>
</feature>
<feature type="domain" description="Ig-like" evidence="14">
    <location>
        <begin position="2033"/>
        <end position="2121"/>
    </location>
</feature>
<dbReference type="InterPro" id="IPR013783">
    <property type="entry name" value="Ig-like_fold"/>
</dbReference>
<feature type="domain" description="SH3" evidence="12">
    <location>
        <begin position="63"/>
        <end position="127"/>
    </location>
</feature>
<dbReference type="FunFam" id="2.60.40.10:FF:000107">
    <property type="entry name" value="Myosin, light chain kinase a"/>
    <property type="match status" value="8"/>
</dbReference>
<feature type="domain" description="Ig-like" evidence="14">
    <location>
        <begin position="5121"/>
        <end position="5210"/>
    </location>
</feature>
<feature type="domain" description="Ig-like" evidence="14">
    <location>
        <begin position="3420"/>
        <end position="3510"/>
    </location>
</feature>
<dbReference type="GO" id="GO:0040017">
    <property type="term" value="P:positive regulation of locomotion"/>
    <property type="evidence" value="ECO:0007669"/>
    <property type="project" value="UniProtKB-ARBA"/>
</dbReference>
<evidence type="ECO:0000313" key="16">
    <source>
        <dbReference type="Proteomes" id="UP000035681"/>
    </source>
</evidence>
<evidence type="ECO:0000256" key="6">
    <source>
        <dbReference type="ARBA" id="ARBA00022741"/>
    </source>
</evidence>
<dbReference type="PROSITE" id="PS50853">
    <property type="entry name" value="FN3"/>
    <property type="match status" value="1"/>
</dbReference>
<evidence type="ECO:0000259" key="13">
    <source>
        <dbReference type="PROSITE" id="PS50010"/>
    </source>
</evidence>
<dbReference type="SMART" id="SM00325">
    <property type="entry name" value="RhoGEF"/>
    <property type="match status" value="1"/>
</dbReference>
<evidence type="ECO:0000256" key="1">
    <source>
        <dbReference type="ARBA" id="ARBA00004161"/>
    </source>
</evidence>
<dbReference type="SUPFAM" id="SSF49265">
    <property type="entry name" value="Fibronectin type III"/>
    <property type="match status" value="1"/>
</dbReference>
<feature type="domain" description="Ig-like" evidence="14">
    <location>
        <begin position="3888"/>
        <end position="3971"/>
    </location>
</feature>
<dbReference type="SUPFAM" id="SSF48726">
    <property type="entry name" value="Immunoglobulin"/>
    <property type="match status" value="54"/>
</dbReference>
<evidence type="ECO:0000256" key="3">
    <source>
        <dbReference type="ARBA" id="ARBA00022443"/>
    </source>
</evidence>
<dbReference type="InterPro" id="IPR001452">
    <property type="entry name" value="SH3_domain"/>
</dbReference>
<dbReference type="InterPro" id="IPR003961">
    <property type="entry name" value="FN3_dom"/>
</dbReference>
<feature type="domain" description="Ig-like" evidence="14">
    <location>
        <begin position="2458"/>
        <end position="2547"/>
    </location>
</feature>
<feature type="domain" description="Ig-like" evidence="14">
    <location>
        <begin position="2224"/>
        <end position="2313"/>
    </location>
</feature>
<dbReference type="InterPro" id="IPR000219">
    <property type="entry name" value="DH_dom"/>
</dbReference>
<keyword evidence="4" id="KW-0963">Cytoplasm</keyword>
<dbReference type="GO" id="GO:0005085">
    <property type="term" value="F:guanyl-nucleotide exchange factor activity"/>
    <property type="evidence" value="ECO:0007669"/>
    <property type="project" value="InterPro"/>
</dbReference>
<dbReference type="Gene3D" id="2.30.29.30">
    <property type="entry name" value="Pleckstrin-homology domain (PH domain)/Phosphotyrosine-binding domain (PTB)"/>
    <property type="match status" value="1"/>
</dbReference>
<dbReference type="InterPro" id="IPR003598">
    <property type="entry name" value="Ig_sub2"/>
</dbReference>
<keyword evidence="8" id="KW-1015">Disulfide bond</keyword>
<feature type="domain" description="Ig-like" evidence="14">
    <location>
        <begin position="3183"/>
        <end position="3267"/>
    </location>
</feature>
<keyword evidence="5" id="KW-0677">Repeat</keyword>
<feature type="domain" description="Ig-like" evidence="14">
    <location>
        <begin position="750"/>
        <end position="838"/>
    </location>
</feature>
<dbReference type="FunFam" id="2.60.40.10:FF:000425">
    <property type="entry name" value="Myosin light chain kinase"/>
    <property type="match status" value="7"/>
</dbReference>
<dbReference type="GO" id="GO:0019899">
    <property type="term" value="F:enzyme binding"/>
    <property type="evidence" value="ECO:0007669"/>
    <property type="project" value="UniProtKB-ARBA"/>
</dbReference>
<dbReference type="FunFam" id="2.60.40.10:FF:000032">
    <property type="entry name" value="palladin isoform X1"/>
    <property type="match status" value="4"/>
</dbReference>
<dbReference type="Proteomes" id="UP000035681">
    <property type="component" value="Unplaced"/>
</dbReference>
<dbReference type="Gene3D" id="2.30.30.40">
    <property type="entry name" value="SH3 Domains"/>
    <property type="match status" value="1"/>
</dbReference>
<dbReference type="SUPFAM" id="SSF50044">
    <property type="entry name" value="SH3-domain"/>
    <property type="match status" value="1"/>
</dbReference>
<dbReference type="Pfam" id="PF00621">
    <property type="entry name" value="RhoGEF"/>
    <property type="match status" value="1"/>
</dbReference>
<dbReference type="InterPro" id="IPR036116">
    <property type="entry name" value="FN3_sf"/>
</dbReference>
<keyword evidence="9" id="KW-0393">Immunoglobulin domain</keyword>
<name>A0AAF5CZ52_STRER</name>
<proteinExistence type="inferred from homology"/>
<feature type="compositionally biased region" description="Polar residues" evidence="11">
    <location>
        <begin position="30"/>
        <end position="43"/>
    </location>
</feature>
<dbReference type="CDD" id="cd00096">
    <property type="entry name" value="Ig"/>
    <property type="match status" value="7"/>
</dbReference>
<dbReference type="Gene3D" id="1.20.900.10">
    <property type="entry name" value="Dbl homology (DH) domain"/>
    <property type="match status" value="1"/>
</dbReference>
<dbReference type="Pfam" id="PF00041">
    <property type="entry name" value="fn3"/>
    <property type="match status" value="1"/>
</dbReference>
<dbReference type="InterPro" id="IPR003599">
    <property type="entry name" value="Ig_sub"/>
</dbReference>
<feature type="domain" description="Ig-like" evidence="14">
    <location>
        <begin position="3290"/>
        <end position="3379"/>
    </location>
</feature>
<accession>A0AAF5CZ52</accession>
<feature type="region of interest" description="Disordered" evidence="11">
    <location>
        <begin position="30"/>
        <end position="50"/>
    </location>
</feature>
<feature type="domain" description="Ig-like" evidence="14">
    <location>
        <begin position="5215"/>
        <end position="5315"/>
    </location>
</feature>
<feature type="domain" description="Ig-like" evidence="14">
    <location>
        <begin position="2862"/>
        <end position="2951"/>
    </location>
</feature>
<dbReference type="GO" id="GO:0005524">
    <property type="term" value="F:ATP binding"/>
    <property type="evidence" value="ECO:0007669"/>
    <property type="project" value="UniProtKB-KW"/>
</dbReference>
<dbReference type="PANTHER" id="PTHR47633">
    <property type="entry name" value="IMMUNOGLOBULIN"/>
    <property type="match status" value="1"/>
</dbReference>
<dbReference type="CDD" id="cd00063">
    <property type="entry name" value="FN3"/>
    <property type="match status" value="1"/>
</dbReference>
<dbReference type="PROSITE" id="PS50002">
    <property type="entry name" value="SH3"/>
    <property type="match status" value="1"/>
</dbReference>
<dbReference type="InterPro" id="IPR036179">
    <property type="entry name" value="Ig-like_dom_sf"/>
</dbReference>
<feature type="domain" description="Ig-like" evidence="14">
    <location>
        <begin position="5672"/>
        <end position="5763"/>
    </location>
</feature>
<dbReference type="Gene3D" id="2.60.40.10">
    <property type="entry name" value="Immunoglobulins"/>
    <property type="match status" value="56"/>
</dbReference>
<sequence>MALRRQRQLERKYSSFRKYTSTEDINYRNRTSRSAYRSESVTSHTDRHGRSCSTEIITGSETRSFPVYVALQDYIPNESDIDSIPVEQGQIVEVLDSKNASKWLVRTKAKPQKTGWVPGSYFETPTQYYKQRKITRELTESNPSLSPEEEALQKRDQAYGDLLKVEEEFVQSLGNLIDDFIKIFDLPQVPEKVKEYKNELASCIKELYNFHAHVLLKGLEYYSDNPGKVGHTFLRLEKDFDYHVIFEKDYQNIKKLIEIPEIKEFLDSIANKTSAGVKTYEGYLDEIISIIQQYENFFKEFIKYSQRANHSTKSMGKALEIIKSISKKSQDLTILEKIENYTGDVKRLGEILRQDIFQVWEREEPIDDQNLFLFKNKIIMVTPIKDKNSFKHYATLRLDKYTIREHTIDINSLVIQPNESGLPFFRVKPIDNKNQDIIVQAWIKDINEMQEILATENGKSTETTDDTMNTYSTEYDATISDFKTDFTEMSGSKRSSVWNDPDEGPSSAKKTKSPPVISPTASSASICSGFSGTSSFGTEWSQTGSNLEFISASGKICKTQYGFRSFLSQGGAKLCLKVTGYPLPEITWYKDDTDRIKFYSDAEGHFALCFEGILESDTGRYTCIAQNEFGSASTSAQFRVIKAEKEAAPPVFVTKLKDQECVEGDIVCLEAEVDGWPEPDIVWLMDDSPIQQSSDFKMLYDGRNASLEIRDAQPDDSGVYTLKIQNEYGTTQSDAILHVEADPDKNYVAPEFQSVIDDVEANEGDTVKFKAVMTGDPEPEIVWMINGIPLTESEKIKMIQEDGICILTIKDVTRFFDGKVTCQAKNRLGTSNCEAMLKIRIPPAAPNFEKHLESKLVQEKETITFECEVSGWEEPNVQFFLNGKELINNKDNIQIIKKDTYYKIIITECSIDLHDGELIGKAINQHGSAESRARITIEPPDESSKCAPTFLKDIEDQTVVEGEKAIFETTVKAHPLANVSWFINGNVVDSSHPGIQIEVCNCDHKITIDSAQYAGTVLCRAENNIGKYETKARLIVLPKVVPKRPPEIIEHLKEITEMETKTAIFEVRASGNPIFEWYRNEERIYENERIKIREFDGSSKLEIINLKLEESGSIKVIAKNDVGEVVSQSNLTVQQKPKAPEFIKTPEGDSSERGKEQKFYALATGYPSPTYTWFINGRKVIPTTVEARVETGEDKTSILIIDTTHMEDVLKIEVLAENVAGIAKFELTMEVKRYEQRMESKNESKIEEIHRAKVQEDFTKEETVSNVVKSNSSSTVLEERYHEEQITTTGLPTTGIAVIPAILVPVAVLGVGNTGNNNIVEEVETLETTTTTTTENATTTTTKKEMKITRTLSDQSITRGEWANFGTVIENASNVVWLFNNSILTPGPGVKISSTESYEYNLSMDTTDRSTGDITCRAETQTDDGKKIVEQTVRMTVDEKIEKPEISEGLKKVNVTEGESFTVDVVVSNKAQFVWTLNGVVMEDGSQGVHIKDNTTKSTFMVDEAKQIHSGEIKVTAQNEAGQAESKTDIVVEKKQTPARIEKGIESKEVNEGEQIEYTVKVQGFPEPNVKFIKNGNVIESGKDDIIIEKHDNEYKLKLLNVKKNDSGKIEVVAENKCGSDKSSGDLKVIPKPVKPIIKTPLYDKDVEEGTPIRYDIELEDYDKLTTLDWYLNDKKLESDGNINIVDHQDGSFHINIRSPTESMTGTLKCVAKNKAGECSSTGKLNVGKPKPPGSPPQFTKELQEKENTEGESVKFSTIVSGDLPITIKWYLNNSEVVSIDEKIKVKYEEDTGKTSIRIYKLSLDQTGEIKVKAENKYGEAIATTQLKVTKKLELPKFTNDMKSMQVVEGTPATFSCSVEGDPQPQCEWELNGKPIVEDDKVNVSQNGDTYSVTFLEPTLDMTGEVAMVAKNAAGVKKQIATLSVRELGCAPTFSEELKNILVNENETVLMTAKLGRCKPEPIVTFLKDGSPISSDDEHVKTSISDDGSIRVHILQAKASDQSRITIKAENSFGIGETSASIGVEKIRAQKKPEFMSDIPPQTIREGDSLTTKVIISGNPDPFVKWYINNQLVCKTEDTELTSNQGVYSMTIHGCSTDMTGTIKCVAYNKMGENFKEGQLTVIASIPVEFESCLCDATCREGDTLKLKAVLLGEPMPEVSWYVNGKKLEETQNIKIHQDGSTYTVTIKDITLDFTGEVICKATNEFGSAESKAMLLVLPRGDPPDFLEWLSNIKARENSTVIHKVIFTGDPKPTLTWYINNEEVHEDENISIVTNKDTSILTIKKFNPYKHSGEIICKAENEAGEVSCTATMAAYTSDMYSESESEAMADDAPTGDEGTDIQSDVEEEYRVPTPIMAPMFIKKMKDTRANKGQQAIFECVVPNTKGIVCKWLKDGKEVELIARIRVVSQVVEEGKLEQLIIDDCLPEDGGEYTCIIQNEKGVDKCVAKLEVIDTHVKPQFVSQLQDQECKWKESATFECTITGDLTSPCKWYKEEKIIESSEHYTITSYDTGLQKLIINTTKISDSGSYKCLIEDKTGNIETSAKLKVKTIPPTFTKELSSQTLSLHEKLVLQCSVTGLPQPMVEFYANGERIQTGNGVSVQHDANNIHWRVVINSVEKESFTTYIAEAKSEVGTATSKCEVKEKIVDEPPEFGKKLQNIKVKENETVEMSVSVKGKPEPTVKFQKDGKDIEIDNEHIFVRKESASSYSLVINEARLEDIGTYSCVAINNAGEAETSCSFGVEKVIDEDSLLAEPLFVEPLKSCQVNENETVELTCKINEESKPTIKWFKDNSPVQIGDHIIEEHLPDGSLKLKIINATKEDIGEYKCEAVNKKGKAITDSKLDVKHAEEKTISDDSNIPEPMFIEPLKPCQVNEDDNAELVCKVNEESKPEIHWFKDNTPVKTGEHITEEHLPDGSLKLKIQSAKVEDTGVYKCEAINQKGKAVTDSSLDVKYADEKSTDTESLLAEPLFVEPLKSCQVNENETIELTCKINEESKPTIKWFKDNSPVKVGDHIIEEHLPDGTLKLKIINATKEDIGEYKCEAVNVKGKAITDSKLDVKHAEEKAISDDSNIPEPMFIEPLKPCQVNEDDNAELICKVNEESKPEIYWFKDNTPVKTGEHITEEHLPDGSLKLKIQNAKVEDTGVYKCEAVNQKGKAVTDSSLDVKYADEKSTDTESLLAEPLFVEPLKSCQVNENETVELSCKVNEESKPTIKWFKDNSPVKVGDHITEEHLPDGSLKLKITNATIEDIGEYKCEAVNRKGKAITDSKLDVKHAEEKKTSEDFDLPEPMFIEPLQPQSVSPGDTIELCCQINEDSKATIQWLKDDKPIVITPNMKEEYLPNGVLKLTIQNATTEDVGVYQCVGVNKKGKATTDSKLELKYAKEQTIEEGINEEMVEEISGFPTGEEEKAKVADSRSPPEFIELIRSCTIEPGVDAVLTCKVKGEPRPEITWSKDGKKITESDHIKIEYIKDSIKLTIVNATLEDSGEYRCDASNALGNAWTEGPVLVTSDKIVDGEAPDFLQPIKPITVVEGQKAVLEGKLIGKPKPTVKWYKNGEVIKADNKRILIEDLPDGTQRLIINETLMSDNDEYRCEATNEYGDVWADATLKVTPKDTMCSFKKGLENQELKKGSNLVLEIEVDGKPKDVKFYKGNNEIDNLEDLGNGKYKLVIENVKDSDFGNYSVKVSNDAGIVESKAVITCKEVEKPVITKGLVPTTAKEGDEVKFTIEVKGNVDSIEWKQNGKSMGPGKDLGNGKYEFTIPSVKKDDAGDISVVLKNEGGTTDDSAKLTVKGEPITFKKGLQDKEAKKGDKVLLDIETSKKPKQVKFYKNGKEIPTKDLGNNKYGVEIPSVDKDDDASYTVKVTDDDDNEVESSCKLTVKIPAEKPVIVKGLVPTTAKEGDEVKFTIEVKGTVDSIEWKQNGKSMGPGKDLGNGKYEFTIPSVKKEDAGDISVVLKNEGGATDDSTKLTVKGEPITIKKGLQDKEAKKGDKVLLDIETSKKPKQVRFYKNGKEVPSKDLGNNKFGVEIPSVDKDDDASYTVKVTDDDDNEADSSCKLTVKLPAEKPVIVKGLVPTIAKEGDEVKFTIEVKGNVDSIEWKQNGKSMGPGKDLGNGKYEFTIPSVKKEDAGDISVVLKNEGGSADDSTKLTVKGEPITIKKGLQDKEAKKGDKVLLDIETSKKPKQVRFYKNGKEVPSKDLGNNKFGIEIPSAGKDDEASYTVKVTDDDGNEADSSCKLTVKLPAEKPIIVKGLVPITAKEGDEVKFTIEVKGSVDSIEWKQNGKSMGPGKDLGNGKYEFTIPSVKKDDAGDISVVLKNEGGSADDSTKLTVKGEPITIKKGLQDKEAKKGDKVLLDIETSKKPKQVRFYKNGKEVPSKDLGNNKFGIEIPSADKDDEASYTVKVKDDDGNEADSSCKLTVKLPAEPIKIIKGLDDLFIPEGKPINLDVKITGKPKQVKWYKNGKESNENSKIVNENTFVYEIPSAHIDDSGVYEVEFANEEMTIKTKGNVTVEREPKFTKGLEDKTVKEGEEVIFEAETTEKVRIVKWYKNGKEIRESKRINFISIENSYKLIIKDSEMDDLGSYKIVLENSAGKIESEAKLTVLSGSDVEPRIVKGLVPATIDAGDEHSFRVEVSAPVRVVKWYRNGEEIKECSGIELRKLNPKKYELLIKSALSEDVGNYKVVLSNDAGECDSSADLDVKVPEIVKLIDGLKDQDVNEGEPLQLKAKISGKPRQVKWYKNGQEITPNDNLKLSDSDGEYTLTIPQSKSDDGGVYRVVFTHDKGEIPSSCSVYVKPKKKDFVGTSPDFLGPLSDVTIPEGETLILKCQVSGNPMPDLRWFKDGVEVHKSDRVTLRLSLDGTASLRILDSKKDDTGKYSIIAKNDFGEKESSCNASVLDESEIPGPPKFIIPLKTTDGKVGQKVEFSVKVRGFPKPEVKFILNNNQVIDDDNYMVEDLGNGHWMFTIKSITPDDFGSIRAIAKNEFGQVECNASFCESLSRTFKPRDEEGYEPRWNVPLWDRRLPLGHPASIECHVDAKPRAEITWLFEDKIITKDMKEIEFVNTPDGCCKLKVLHLTPEWVGMYKCIAKNSYGVADTRANLNIEEEYIEEIEYKREYPPRFNPQLEDVILEIGKTITLNTIVDAIPMASITWYKDGLPIKLTSNMSTDFDEETGSCTLKLKDVTEADTGAYRCIATNIHGTTNTACLVGIKTPKIEIIKEGEEPFFTKGLTDKWVDRGGELFITCTVTGSPFPQIKFYRNGVLLRSNNKVKIEILPDGVCNLTVSDCTLSDEGIYRCEAENKYGKAKTQSTIHVEVNLKNLDRSIKEDGEAPRFIIPLEDNTVLLNNTIELNCKVTGKPMPLVKWSKDGVPLFDDKRFEWDNNPSNGTYSLRIENCKSSDEGTYRCIATNDEGSASTKAFIQIDDGGYLSKKSITSDKGQPPRIILNIGDVRANEGSPLKLVCKIEASPLPELVWYRNGEKVIPNDNYQTSLEPDGTGILYIPKCTMDDDGIYRVIATNIHGTVQSRGNATVKRLSGTSNGLSASPYRSPSSSYDTGKAPKVIIPLDNIKTTDKQSFKLRCKFSGERIQIKWYKDGERLYSFGRTQVFENIDGNTELEVISASRFDAGCYRCVAENEYGSARTTCDVIIETKGRKLSRDYISDLSSGNAPGFITPLTIKRVKVGDDVTFECLPYGKPFPDIKWLKDGLELSNSSDIIIESEVEGKQRLTIKSVKFESEGYYRCVATNNYGTASTKAELIVTGNRNLIKEPTNGYDTIPEECKPRIRKGLHNMSVHQGNTIELQVCVTGNPIPTIKWFKDGEEIKSDGPEGRRIIWTDERGIHHMLILNATPEDEGEYSLVAENKLGTAKTECCIGIIRPKIYDENERNGVPFPPGFIRQLKNKHVFTHLPTIFDCLVVGHPPPEVDWYHNGVKITPNGRYKIQSCGGGSHALIILDTLLEDSGEYVAVAKNSHGTASSSAVLDVTVPHLDKIKFNDLIDVTPYLTEEYGFKKINLSSLPTPPDRGPFIKEVTGHYLTLSWIPTKRSPPRYPQVTYCIEIRELPEKDWTLLDFNIPEPVCKVRNLELGKSYQFRVRAENIYGISEPSPASPPSRLMAPPQPVLDRNKKIIPLLDPYAEKALNDSYAEQYACAPYFAPGVIEKRYCAENDTLILCLNYSGYPDPNIEWKFRGWPLDVSSPTSTVRIINHAGTETLLSIAGFSKDNIGQYQCVAKNQWGEAQQNIFVELATRPHFIQPLTDVVASDRKPLRLDVRVEGSPFPDLKWMKEWRPLTESARIKFVQDGPYLCSLIITDPIWRDSGIYSLIAVNEAGQATSSCTVTVEAQSNCEESSKKSNTEYVKIRTLNDIVECDEEEYRKE</sequence>
<feature type="domain" description="Ig-like" evidence="14">
    <location>
        <begin position="5334"/>
        <end position="5424"/>
    </location>
</feature>